<sequence length="270" mass="29612">MSGAHRTLLCVHAHPDDEAIFTAGATMLYAERSYRIVLITCTNGRLGIDQNNHGGNHSEHDPIWTVATRARELSVAAQMVGVTRHIQLGYDDSGMAGWPQNAEPDSFVATPVDTVAAKILAVIEEEQPEVVLTYDERGFYGHPDHIHAHQATMAAVKQSASVERLYYPVIPQLARQEVRNLAQQGGLSMPAWVTTAKGTPDNLVSTSLPTAPYSERKRAAIAAHASQTDNAEIVALAPLLFENLFGREFYQRGWSRREALNDQTDLFGGI</sequence>
<dbReference type="InterPro" id="IPR024078">
    <property type="entry name" value="LmbE-like_dom_sf"/>
</dbReference>
<dbReference type="Gene3D" id="3.40.50.10320">
    <property type="entry name" value="LmbE-like"/>
    <property type="match status" value="1"/>
</dbReference>
<dbReference type="InterPro" id="IPR003737">
    <property type="entry name" value="GlcNAc_PI_deacetylase-related"/>
</dbReference>
<dbReference type="PANTHER" id="PTHR12993:SF26">
    <property type="entry name" value="1D-MYO-INOSITOL 2-ACETAMIDO-2-DEOXY-ALPHA-D-GLUCOPYRANOSIDE DEACETYLASE"/>
    <property type="match status" value="1"/>
</dbReference>
<dbReference type="Pfam" id="PF02585">
    <property type="entry name" value="PIG-L"/>
    <property type="match status" value="1"/>
</dbReference>
<gene>
    <name evidence="1" type="ORF">UFOPK3381_01173</name>
</gene>
<dbReference type="GO" id="GO:0016811">
    <property type="term" value="F:hydrolase activity, acting on carbon-nitrogen (but not peptide) bonds, in linear amides"/>
    <property type="evidence" value="ECO:0007669"/>
    <property type="project" value="TreeGrafter"/>
</dbReference>
<evidence type="ECO:0000313" key="1">
    <source>
        <dbReference type="EMBL" id="CAB4877843.1"/>
    </source>
</evidence>
<dbReference type="EMBL" id="CAFBLN010000071">
    <property type="protein sequence ID" value="CAB4877843.1"/>
    <property type="molecule type" value="Genomic_DNA"/>
</dbReference>
<name>A0A6J7EDF1_9ZZZZ</name>
<accession>A0A6J7EDF1</accession>
<protein>
    <submittedName>
        <fullName evidence="1">Unannotated protein</fullName>
    </submittedName>
</protein>
<proteinExistence type="predicted"/>
<dbReference type="AlphaFoldDB" id="A0A6J7EDF1"/>
<dbReference type="SUPFAM" id="SSF102588">
    <property type="entry name" value="LmbE-like"/>
    <property type="match status" value="1"/>
</dbReference>
<reference evidence="1" key="1">
    <citation type="submission" date="2020-05" db="EMBL/GenBank/DDBJ databases">
        <authorList>
            <person name="Chiriac C."/>
            <person name="Salcher M."/>
            <person name="Ghai R."/>
            <person name="Kavagutti S V."/>
        </authorList>
    </citation>
    <scope>NUCLEOTIDE SEQUENCE</scope>
</reference>
<organism evidence="1">
    <name type="scientific">freshwater metagenome</name>
    <dbReference type="NCBI Taxonomy" id="449393"/>
    <lineage>
        <taxon>unclassified sequences</taxon>
        <taxon>metagenomes</taxon>
        <taxon>ecological metagenomes</taxon>
    </lineage>
</organism>
<dbReference type="PANTHER" id="PTHR12993">
    <property type="entry name" value="N-ACETYLGLUCOSAMINYL-PHOSPHATIDYLINOSITOL DE-N-ACETYLASE-RELATED"/>
    <property type="match status" value="1"/>
</dbReference>